<dbReference type="EMBL" id="JBHTAX010000001">
    <property type="protein sequence ID" value="MFC7190532.1"/>
    <property type="molecule type" value="Genomic_DNA"/>
</dbReference>
<dbReference type="InterPro" id="IPR013785">
    <property type="entry name" value="Aldolase_TIM"/>
</dbReference>
<evidence type="ECO:0000313" key="1">
    <source>
        <dbReference type="EMBL" id="MFC7190532.1"/>
    </source>
</evidence>
<reference evidence="1 2" key="1">
    <citation type="journal article" date="2019" name="Int. J. Syst. Evol. Microbiol.">
        <title>The Global Catalogue of Microorganisms (GCM) 10K type strain sequencing project: providing services to taxonomists for standard genome sequencing and annotation.</title>
        <authorList>
            <consortium name="The Broad Institute Genomics Platform"/>
            <consortium name="The Broad Institute Genome Sequencing Center for Infectious Disease"/>
            <person name="Wu L."/>
            <person name="Ma J."/>
        </authorList>
    </citation>
    <scope>NUCLEOTIDE SEQUENCE [LARGE SCALE GENOMIC DNA]</scope>
    <source>
        <strain evidence="1 2">RDMS1</strain>
    </source>
</reference>
<dbReference type="RefSeq" id="WP_264556049.1">
    <property type="nucleotide sequence ID" value="NZ_CP109979.1"/>
</dbReference>
<name>A0ABD5YRH0_9EURY</name>
<gene>
    <name evidence="1" type="ORF">ACFQL7_12195</name>
</gene>
<protein>
    <submittedName>
        <fullName evidence="1">Uncharacterized protein</fullName>
    </submittedName>
</protein>
<keyword evidence="2" id="KW-1185">Reference proteome</keyword>
<dbReference type="Gene3D" id="3.20.20.70">
    <property type="entry name" value="Aldolase class I"/>
    <property type="match status" value="1"/>
</dbReference>
<dbReference type="SUPFAM" id="SSF51569">
    <property type="entry name" value="Aldolase"/>
    <property type="match status" value="1"/>
</dbReference>
<organism evidence="1 2">
    <name type="scientific">Halocatena marina</name>
    <dbReference type="NCBI Taxonomy" id="2934937"/>
    <lineage>
        <taxon>Archaea</taxon>
        <taxon>Methanobacteriati</taxon>
        <taxon>Methanobacteriota</taxon>
        <taxon>Stenosarchaea group</taxon>
        <taxon>Halobacteria</taxon>
        <taxon>Halobacteriales</taxon>
        <taxon>Natronomonadaceae</taxon>
        <taxon>Halocatena</taxon>
    </lineage>
</organism>
<comment type="caution">
    <text evidence="1">The sequence shown here is derived from an EMBL/GenBank/DDBJ whole genome shotgun (WGS) entry which is preliminary data.</text>
</comment>
<proteinExistence type="predicted"/>
<evidence type="ECO:0000313" key="2">
    <source>
        <dbReference type="Proteomes" id="UP001596417"/>
    </source>
</evidence>
<accession>A0ABD5YRH0</accession>
<dbReference type="Proteomes" id="UP001596417">
    <property type="component" value="Unassembled WGS sequence"/>
</dbReference>
<sequence>MPADKKERVIEIHADASSDSMVVSGIHGESTPKAVEEAKRAERAGAEALMLAREATVPMLIAPIARRTVRRSDVIMIH</sequence>
<dbReference type="AlphaFoldDB" id="A0ABD5YRH0"/>
<dbReference type="GeneID" id="76200149"/>